<accession>A0ACB6RGQ6</accession>
<gene>
    <name evidence="1" type="ORF">BDR25DRAFT_390535</name>
</gene>
<reference evidence="1" key="1">
    <citation type="journal article" date="2020" name="Stud. Mycol.">
        <title>101 Dothideomycetes genomes: a test case for predicting lifestyles and emergence of pathogens.</title>
        <authorList>
            <person name="Haridas S."/>
            <person name="Albert R."/>
            <person name="Binder M."/>
            <person name="Bloem J."/>
            <person name="Labutti K."/>
            <person name="Salamov A."/>
            <person name="Andreopoulos B."/>
            <person name="Baker S."/>
            <person name="Barry K."/>
            <person name="Bills G."/>
            <person name="Bluhm B."/>
            <person name="Cannon C."/>
            <person name="Castanera R."/>
            <person name="Culley D."/>
            <person name="Daum C."/>
            <person name="Ezra D."/>
            <person name="Gonzalez J."/>
            <person name="Henrissat B."/>
            <person name="Kuo A."/>
            <person name="Liang C."/>
            <person name="Lipzen A."/>
            <person name="Lutzoni F."/>
            <person name="Magnuson J."/>
            <person name="Mondo S."/>
            <person name="Nolan M."/>
            <person name="Ohm R."/>
            <person name="Pangilinan J."/>
            <person name="Park H.-J."/>
            <person name="Ramirez L."/>
            <person name="Alfaro M."/>
            <person name="Sun H."/>
            <person name="Tritt A."/>
            <person name="Yoshinaga Y."/>
            <person name="Zwiers L.-H."/>
            <person name="Turgeon B."/>
            <person name="Goodwin S."/>
            <person name="Spatafora J."/>
            <person name="Crous P."/>
            <person name="Grigoriev I."/>
        </authorList>
    </citation>
    <scope>NUCLEOTIDE SEQUENCE</scope>
    <source>
        <strain evidence="1">ATCC 200398</strain>
    </source>
</reference>
<evidence type="ECO:0000313" key="2">
    <source>
        <dbReference type="Proteomes" id="UP000799755"/>
    </source>
</evidence>
<keyword evidence="2" id="KW-1185">Reference proteome</keyword>
<name>A0ACB6RGQ6_9PLEO</name>
<evidence type="ECO:0000313" key="1">
    <source>
        <dbReference type="EMBL" id="KAF2478301.1"/>
    </source>
</evidence>
<comment type="caution">
    <text evidence="1">The sequence shown here is derived from an EMBL/GenBank/DDBJ whole genome shotgun (WGS) entry which is preliminary data.</text>
</comment>
<protein>
    <submittedName>
        <fullName evidence="1">DNA repair protein</fullName>
    </submittedName>
</protein>
<sequence length="1345" mass="148554">MYNWRERKLCTSRVGVCKGLSAQKAKQKTENEDGGQLEIQNLRQDFSRKAVDRAWAAAHRPPVLDSPGRKTTRRHSLISPPTCGSLPAPSQHDNPSGAPPTTPAEHAPSLKATMGSRLESNSSAVRKRISNHSFEDEDGDEYEGSKFGGFSDYFRRKKIKLQNLDADLRSQSVDKPAIFKGIVAHVNGYTQPSLNDLHTLIVQHGGGFMQYLDGKTTVTHIIASSLTPKKVVEFRRYRIVKPGWVVASIKAGRLLPWNDYRVVDEGDSQRVLAFDNGKVFSKANVKARGYRDQTDTSWYTSQLRGSQAESPSPPPSSTMPSRFSMQRSPMSHGGIEELPPSHQPEMESRDTSVLDSGPDNVSKPRKLVAPPKTSPSLGSQVHHEENVNSKYLIADQDDSLYADPTPPDAPQARPRSVSPVKRPVEDGDEEPVEPPPKKTKLTAEEHNAILLRDPKIRKSTVVDPNFLEQYYRESRLHHLSTWKADLKSQLQALANERTSSQQRKHKRPPGARRYVLHVDFDSFFASVSLKKNPQYKDKPAVVAHGNGNGSEIASCNYSARKFGVKNGMWMKRAMELCPDLKILPYDFPAYEEASRAFYDAILATGGLVQSVSIDEALIDVSSLCAATGGSDGRNVSEGSVYREQAKADEIAQSLRNQVKEKTDCNVSVGIGGNILLAKVALRKAKPAGQHQIKHEEILDFIGQLQVQDLPGVAWSIGGKLEEMGIKFVKDIREFPKERLIQTLGPKTGEKLWEYSRGIDRTEVGEQVVRKSVSAEVSWGVRFENQDQADEFIGSLCGELQKRLIKEKVKGKQFTMKIMRRSPDAPLDPPKHLGHGKCDTYNKSMVLGVATNAKDVLTKEALSILKGFGFSPGELRGIGVQMTKLEHIKSTIDGQFESSQRRLQFKVNVNAETTSTRKAPKIADADPIQDDPETPRKPKAVGRADADHISFGAQQLNHSTPSRRPLNTLGTQFILPTQADPKVLAELPEDIRSKLLRQVRQSSPTPAPRNPPAPPAAHKSCESLPHVPKGKSKEHEDRDRIPLTALPAHSQLDPYILAALPADVRAEVLAQYADSATPSTIPLTIPSSPHDRKPDQTLLPQSPRKSRIIGIPTKKPNSGLPVKRGRGRPPKSAQLAAAAAASVRSKSGKIVDTAEHSGGGGRSGSGGGGVEELDPDFLSALPEDLRREVVEEHRRKKLQASRLAVTIARKQKEAALPPVVKRPQRIKIPRPPKPTFTTRRLWDVVDLRTAIRDWVREFSDEGPYGEDVEALGRYLGRVVGEERDLGKAVGVVRWLIWVVGEVDDEGSGDREGNGGFEKNKWDDAVQRVKEGVREAGRRRGLGNEWC</sequence>
<proteinExistence type="predicted"/>
<dbReference type="Proteomes" id="UP000799755">
    <property type="component" value="Unassembled WGS sequence"/>
</dbReference>
<organism evidence="1 2">
    <name type="scientific">Lindgomyces ingoldianus</name>
    <dbReference type="NCBI Taxonomy" id="673940"/>
    <lineage>
        <taxon>Eukaryota</taxon>
        <taxon>Fungi</taxon>
        <taxon>Dikarya</taxon>
        <taxon>Ascomycota</taxon>
        <taxon>Pezizomycotina</taxon>
        <taxon>Dothideomycetes</taxon>
        <taxon>Pleosporomycetidae</taxon>
        <taxon>Pleosporales</taxon>
        <taxon>Lindgomycetaceae</taxon>
        <taxon>Lindgomyces</taxon>
    </lineage>
</organism>
<dbReference type="EMBL" id="MU003492">
    <property type="protein sequence ID" value="KAF2478301.1"/>
    <property type="molecule type" value="Genomic_DNA"/>
</dbReference>